<keyword evidence="4" id="KW-0449">Lipoprotein</keyword>
<keyword evidence="6" id="KW-0472">Membrane</keyword>
<dbReference type="PROSITE" id="PS50213">
    <property type="entry name" value="FAS1"/>
    <property type="match status" value="1"/>
</dbReference>
<dbReference type="InterPro" id="IPR036378">
    <property type="entry name" value="FAS1_dom_sf"/>
</dbReference>
<evidence type="ECO:0000256" key="9">
    <source>
        <dbReference type="SAM" id="SignalP"/>
    </source>
</evidence>
<dbReference type="AlphaFoldDB" id="A0AAD6JVB7"/>
<evidence type="ECO:0000313" key="11">
    <source>
        <dbReference type="EMBL" id="KAJ6411015.1"/>
    </source>
</evidence>
<protein>
    <recommendedName>
        <fullName evidence="10">FAS1 domain-containing protein</fullName>
    </recommendedName>
</protein>
<evidence type="ECO:0000256" key="5">
    <source>
        <dbReference type="ARBA" id="ARBA00022729"/>
    </source>
</evidence>
<feature type="domain" description="FAS1" evidence="10">
    <location>
        <begin position="63"/>
        <end position="180"/>
    </location>
</feature>
<evidence type="ECO:0000259" key="10">
    <source>
        <dbReference type="PROSITE" id="PS50213"/>
    </source>
</evidence>
<comment type="subcellular location">
    <subcellularLocation>
        <location evidence="1">Cell membrane</location>
        <topology evidence="1">Lipid-anchor</topology>
        <topology evidence="1">GPI-anchor</topology>
    </subcellularLocation>
</comment>
<dbReference type="GO" id="GO:0009834">
    <property type="term" value="P:plant-type secondary cell wall biogenesis"/>
    <property type="evidence" value="ECO:0007669"/>
    <property type="project" value="TreeGrafter"/>
</dbReference>
<dbReference type="GO" id="GO:0005886">
    <property type="term" value="C:plasma membrane"/>
    <property type="evidence" value="ECO:0007669"/>
    <property type="project" value="UniProtKB-SubCell"/>
</dbReference>
<evidence type="ECO:0000256" key="8">
    <source>
        <dbReference type="SAM" id="MobiDB-lite"/>
    </source>
</evidence>
<dbReference type="PANTHER" id="PTHR32077:SF49">
    <property type="entry name" value="FAS1 DOMAIN-CONTAINING PROTEIN"/>
    <property type="match status" value="1"/>
</dbReference>
<dbReference type="PANTHER" id="PTHR32077">
    <property type="entry name" value="FASCICLIN-LIKE ARABINOGALACTAN PROTEIN"/>
    <property type="match status" value="1"/>
</dbReference>
<organism evidence="11 12">
    <name type="scientific">Salix udensis</name>
    <dbReference type="NCBI Taxonomy" id="889485"/>
    <lineage>
        <taxon>Eukaryota</taxon>
        <taxon>Viridiplantae</taxon>
        <taxon>Streptophyta</taxon>
        <taxon>Embryophyta</taxon>
        <taxon>Tracheophyta</taxon>
        <taxon>Spermatophyta</taxon>
        <taxon>Magnoliopsida</taxon>
        <taxon>eudicotyledons</taxon>
        <taxon>Gunneridae</taxon>
        <taxon>Pentapetalae</taxon>
        <taxon>rosids</taxon>
        <taxon>fabids</taxon>
        <taxon>Malpighiales</taxon>
        <taxon>Salicaceae</taxon>
        <taxon>Saliceae</taxon>
        <taxon>Salix</taxon>
    </lineage>
</organism>
<feature type="signal peptide" evidence="9">
    <location>
        <begin position="1"/>
        <end position="23"/>
    </location>
</feature>
<keyword evidence="5 9" id="KW-0732">Signal</keyword>
<dbReference type="Gene3D" id="2.30.180.10">
    <property type="entry name" value="FAS1 domain"/>
    <property type="match status" value="1"/>
</dbReference>
<keyword evidence="3" id="KW-1003">Cell membrane</keyword>
<evidence type="ECO:0000256" key="4">
    <source>
        <dbReference type="ARBA" id="ARBA00022622"/>
    </source>
</evidence>
<accession>A0AAD6JVB7</accession>
<keyword evidence="4" id="KW-0325">Glycoprotein</keyword>
<dbReference type="SUPFAM" id="SSF82153">
    <property type="entry name" value="FAS1 domain"/>
    <property type="match status" value="1"/>
</dbReference>
<evidence type="ECO:0000256" key="1">
    <source>
        <dbReference type="ARBA" id="ARBA00004609"/>
    </source>
</evidence>
<evidence type="ECO:0000256" key="6">
    <source>
        <dbReference type="ARBA" id="ARBA00023136"/>
    </source>
</evidence>
<feature type="chain" id="PRO_5041929206" description="FAS1 domain-containing protein" evidence="9">
    <location>
        <begin position="24"/>
        <end position="241"/>
    </location>
</feature>
<comment type="similarity">
    <text evidence="2">Belongs to the fasciclin-like AGP family.</text>
</comment>
<dbReference type="Proteomes" id="UP001162972">
    <property type="component" value="Chromosome 15Z"/>
</dbReference>
<sequence length="241" mass="25273">MKRQISFSFSLVLLFLHCSQTLSQPPTAAPAKAPAAATAPPLAATSAQASPPVMVPVQVSKGPVNVIKILQKAGHFAILTRLIKSTQEDIQLFSQLNDSRDGVTIFAPTDGAFSAIIKSANFQTVSNPVTTLAGSGSRFTLDVITTESMVNVTTGLTNTSVSAIVYTDSQLAIYQVDKVLLPLDIFAPKPLAPAPAPPQPKKDDGEESPMIPEDTSGSVTCMVHNTLFMFGVGIVAAAIPL</sequence>
<dbReference type="GO" id="GO:0098552">
    <property type="term" value="C:side of membrane"/>
    <property type="evidence" value="ECO:0007669"/>
    <property type="project" value="UniProtKB-KW"/>
</dbReference>
<evidence type="ECO:0000256" key="7">
    <source>
        <dbReference type="ARBA" id="ARBA00024686"/>
    </source>
</evidence>
<feature type="region of interest" description="Disordered" evidence="8">
    <location>
        <begin position="192"/>
        <end position="216"/>
    </location>
</feature>
<comment type="caution">
    <text evidence="11">The sequence shown here is derived from an EMBL/GenBank/DDBJ whole genome shotgun (WGS) entry which is preliminary data.</text>
</comment>
<dbReference type="InterPro" id="IPR000782">
    <property type="entry name" value="FAS1_domain"/>
</dbReference>
<dbReference type="InterPro" id="IPR045003">
    <property type="entry name" value="FLA_A"/>
</dbReference>
<keyword evidence="12" id="KW-1185">Reference proteome</keyword>
<reference evidence="11 12" key="1">
    <citation type="journal article" date="2023" name="Int. J. Mol. Sci.">
        <title>De Novo Assembly and Annotation of 11 Diverse Shrub Willow (Salix) Genomes Reveals Novel Gene Organization in Sex-Linked Regions.</title>
        <authorList>
            <person name="Hyden B."/>
            <person name="Feng K."/>
            <person name="Yates T.B."/>
            <person name="Jawdy S."/>
            <person name="Cereghino C."/>
            <person name="Smart L.B."/>
            <person name="Muchero W."/>
        </authorList>
    </citation>
    <scope>NUCLEOTIDE SEQUENCE [LARGE SCALE GENOMIC DNA]</scope>
    <source>
        <tissue evidence="11">Shoot tip</tissue>
    </source>
</reference>
<evidence type="ECO:0000313" key="12">
    <source>
        <dbReference type="Proteomes" id="UP001162972"/>
    </source>
</evidence>
<proteinExistence type="inferred from homology"/>
<evidence type="ECO:0000256" key="2">
    <source>
        <dbReference type="ARBA" id="ARBA00007843"/>
    </source>
</evidence>
<name>A0AAD6JVB7_9ROSI</name>
<evidence type="ECO:0000256" key="3">
    <source>
        <dbReference type="ARBA" id="ARBA00022475"/>
    </source>
</evidence>
<gene>
    <name evidence="11" type="ORF">OIU84_007714</name>
</gene>
<comment type="function">
    <text evidence="7">May be a cell surface adhesion protein.</text>
</comment>
<dbReference type="EMBL" id="JAPFFJ010000014">
    <property type="protein sequence ID" value="KAJ6411015.1"/>
    <property type="molecule type" value="Genomic_DNA"/>
</dbReference>
<keyword evidence="4" id="KW-0336">GPI-anchor</keyword>